<dbReference type="PANTHER" id="PTHR37815:SF3">
    <property type="entry name" value="UPF0397 PROTEIN SPR0429"/>
    <property type="match status" value="1"/>
</dbReference>
<dbReference type="EMBL" id="CP117683">
    <property type="protein sequence ID" value="WDC91767.1"/>
    <property type="molecule type" value="Genomic_DNA"/>
</dbReference>
<sequence>MHFNKRQLPLLAMLTALTVALSLLIIIPIPATKGFVTLCEVGIYTTAIMLRNPGGLTVGALSGLLIDLLSGYPEWCLFSLIIHGGQGFVVGHLTRNDSMRPKQLIIPLICGSIVMVAGYFLATSLLFGWAAGIASIFSNIVQNGLGIVVTIPLVTSLSRIRPQLFNH</sequence>
<evidence type="ECO:0000313" key="3">
    <source>
        <dbReference type="EMBL" id="WDC91767.1"/>
    </source>
</evidence>
<dbReference type="RefSeq" id="WP_039099118.1">
    <property type="nucleotide sequence ID" value="NZ_BJOQ01000001.1"/>
</dbReference>
<evidence type="ECO:0000256" key="1">
    <source>
        <dbReference type="ARBA" id="ARBA00022692"/>
    </source>
</evidence>
<reference evidence="3" key="1">
    <citation type="submission" date="2023-02" db="EMBL/GenBank/DDBJ databases">
        <title>Complete genome sequence of Lactobacillus curvatus CACC879 isolated from Pig feces.</title>
        <authorList>
            <person name="Park S."/>
            <person name="Park M.A."/>
            <person name="Kim D.-H."/>
            <person name="Kim Y."/>
        </authorList>
    </citation>
    <scope>NUCLEOTIDE SEQUENCE</scope>
    <source>
        <strain evidence="3">CACC879</strain>
    </source>
</reference>
<dbReference type="Proteomes" id="UP001215533">
    <property type="component" value="Chromosome"/>
</dbReference>
<keyword evidence="2" id="KW-0472">Membrane</keyword>
<keyword evidence="1" id="KW-0812">Transmembrane</keyword>
<dbReference type="InterPro" id="IPR009825">
    <property type="entry name" value="ECF_substrate-spec-like"/>
</dbReference>
<dbReference type="GeneID" id="49610782"/>
<proteinExistence type="predicted"/>
<protein>
    <submittedName>
        <fullName evidence="3">ECF transporter S component</fullName>
    </submittedName>
</protein>
<dbReference type="GO" id="GO:0016020">
    <property type="term" value="C:membrane"/>
    <property type="evidence" value="ECO:0007669"/>
    <property type="project" value="InterPro"/>
</dbReference>
<dbReference type="OrthoDB" id="411368at2"/>
<evidence type="ECO:0000313" key="4">
    <source>
        <dbReference type="Proteomes" id="UP001215533"/>
    </source>
</evidence>
<dbReference type="AlphaFoldDB" id="A0A1B2A621"/>
<name>A0A1B2A621_LATCU</name>
<evidence type="ECO:0000256" key="2">
    <source>
        <dbReference type="ARBA" id="ARBA00022989"/>
    </source>
</evidence>
<accession>A0A1B2A621</accession>
<keyword evidence="2" id="KW-1133">Transmembrane helix</keyword>
<dbReference type="Gene3D" id="1.10.1760.20">
    <property type="match status" value="1"/>
</dbReference>
<dbReference type="PANTHER" id="PTHR37815">
    <property type="entry name" value="UPF0397 PROTEIN BC_2624-RELATED"/>
    <property type="match status" value="1"/>
</dbReference>
<organism evidence="3 4">
    <name type="scientific">Latilactobacillus curvatus</name>
    <name type="common">Lactobacillus curvatus</name>
    <dbReference type="NCBI Taxonomy" id="28038"/>
    <lineage>
        <taxon>Bacteria</taxon>
        <taxon>Bacillati</taxon>
        <taxon>Bacillota</taxon>
        <taxon>Bacilli</taxon>
        <taxon>Lactobacillales</taxon>
        <taxon>Lactobacillaceae</taxon>
        <taxon>Latilactobacillus</taxon>
    </lineage>
</organism>
<dbReference type="Pfam" id="PF07155">
    <property type="entry name" value="ECF-ribofla_trS"/>
    <property type="match status" value="1"/>
</dbReference>
<gene>
    <name evidence="3" type="ORF">PSR33_06140</name>
</gene>